<dbReference type="AlphaFoldDB" id="A0A520X6H9"/>
<comment type="function">
    <text evidence="3">Required for flagellar hook formation. May act as a scaffolding protein.</text>
</comment>
<gene>
    <name evidence="6" type="ORF">EVJ48_09950</name>
</gene>
<dbReference type="Proteomes" id="UP000322454">
    <property type="component" value="Unassembled WGS sequence"/>
</dbReference>
<sequence length="237" mass="23673">MSVNSLFAPTTATNANTVASTAASAAANTASSSNSNNSGLVSATTFMQLMVQQLQNQDPLNPQSSSASLAQLAQFDSLNQLNTVNSNLQTLVADQNQATLGSAVNMVGKSVQATGNAFGYSSGSTSNLSYSLPSNASSVSMDIYNSAGNLVYNTNLGAQSAGSQSFTWDGAENSGQTAPSGNYTFSVGATGSGGTAITPSTFTQATVTGLSTSSNGAVQLELSNGSTVPLSSVTNVG</sequence>
<name>A0A520X6H9_9DELT</name>
<evidence type="ECO:0000256" key="2">
    <source>
        <dbReference type="ARBA" id="ARBA00022795"/>
    </source>
</evidence>
<accession>A0A520X6H9</accession>
<evidence type="ECO:0000313" key="6">
    <source>
        <dbReference type="EMBL" id="RZV36793.1"/>
    </source>
</evidence>
<dbReference type="Pfam" id="PF03963">
    <property type="entry name" value="FlgD"/>
    <property type="match status" value="1"/>
</dbReference>
<dbReference type="GO" id="GO:0044781">
    <property type="term" value="P:bacterial-type flagellum organization"/>
    <property type="evidence" value="ECO:0007669"/>
    <property type="project" value="UniProtKB-UniRule"/>
</dbReference>
<dbReference type="Pfam" id="PF13861">
    <property type="entry name" value="FLgD_tudor"/>
    <property type="match status" value="1"/>
</dbReference>
<dbReference type="Pfam" id="PF13860">
    <property type="entry name" value="FlgD_ig"/>
    <property type="match status" value="1"/>
</dbReference>
<dbReference type="Gene3D" id="2.30.30.910">
    <property type="match status" value="1"/>
</dbReference>
<comment type="caution">
    <text evidence="6">The sequence shown here is derived from an EMBL/GenBank/DDBJ whole genome shotgun (WGS) entry which is preliminary data.</text>
</comment>
<dbReference type="InterPro" id="IPR025963">
    <property type="entry name" value="FLgD_Tudor"/>
</dbReference>
<comment type="similarity">
    <text evidence="1 3">Belongs to the FlgD family.</text>
</comment>
<evidence type="ECO:0000259" key="5">
    <source>
        <dbReference type="Pfam" id="PF13861"/>
    </source>
</evidence>
<proteinExistence type="inferred from homology"/>
<feature type="domain" description="FlgD/Vpr Ig-like" evidence="4">
    <location>
        <begin position="122"/>
        <end position="191"/>
    </location>
</feature>
<dbReference type="Gene3D" id="2.60.40.4070">
    <property type="match status" value="1"/>
</dbReference>
<protein>
    <recommendedName>
        <fullName evidence="3">Basal-body rod modification protein FlgD</fullName>
    </recommendedName>
</protein>
<keyword evidence="2 3" id="KW-1005">Bacterial flagellum biogenesis</keyword>
<evidence type="ECO:0000259" key="4">
    <source>
        <dbReference type="Pfam" id="PF13860"/>
    </source>
</evidence>
<dbReference type="EMBL" id="SHMQ01000053">
    <property type="protein sequence ID" value="RZV36793.1"/>
    <property type="molecule type" value="Genomic_DNA"/>
</dbReference>
<evidence type="ECO:0000256" key="3">
    <source>
        <dbReference type="RuleBase" id="RU362076"/>
    </source>
</evidence>
<organism evidence="6 7">
    <name type="scientific">Candidatus Acidulodesulfobacterium acidiphilum</name>
    <dbReference type="NCBI Taxonomy" id="2597224"/>
    <lineage>
        <taxon>Bacteria</taxon>
        <taxon>Deltaproteobacteria</taxon>
        <taxon>Candidatus Acidulodesulfobacterales</taxon>
        <taxon>Candidatus Acidulodesulfobacterium</taxon>
    </lineage>
</organism>
<reference evidence="6 7" key="1">
    <citation type="submission" date="2019-01" db="EMBL/GenBank/DDBJ databases">
        <title>Insights into ecological role of a new deltaproteobacterial order Candidatus Sinidesulfobacterales (Sva0485) by metagenomics and metatranscriptomics.</title>
        <authorList>
            <person name="Tan S."/>
            <person name="Liu J."/>
            <person name="Fang Y."/>
            <person name="Hedlund B."/>
            <person name="Lian Z.-H."/>
            <person name="Huang L.-Y."/>
            <person name="Li J.-T."/>
            <person name="Huang L.-N."/>
            <person name="Li W.-J."/>
            <person name="Jiang H.-C."/>
            <person name="Dong H.-L."/>
            <person name="Shu W.-S."/>
        </authorList>
    </citation>
    <scope>NUCLEOTIDE SEQUENCE [LARGE SCALE GENOMIC DNA]</scope>
    <source>
        <strain evidence="6">AP4</strain>
    </source>
</reference>
<evidence type="ECO:0000256" key="1">
    <source>
        <dbReference type="ARBA" id="ARBA00010577"/>
    </source>
</evidence>
<dbReference type="InterPro" id="IPR005648">
    <property type="entry name" value="FlgD"/>
</dbReference>
<dbReference type="InterPro" id="IPR025965">
    <property type="entry name" value="FlgD/Vpr_Ig-like"/>
</dbReference>
<evidence type="ECO:0000313" key="7">
    <source>
        <dbReference type="Proteomes" id="UP000322454"/>
    </source>
</evidence>
<feature type="domain" description="FlgD Tudor-like" evidence="5">
    <location>
        <begin position="102"/>
        <end position="234"/>
    </location>
</feature>